<reference evidence="1" key="1">
    <citation type="submission" date="2014-05" db="EMBL/GenBank/DDBJ databases">
        <authorList>
            <person name="Chronopoulou M."/>
        </authorList>
    </citation>
    <scope>NUCLEOTIDE SEQUENCE</scope>
    <source>
        <tissue evidence="1">Whole organism</tissue>
    </source>
</reference>
<evidence type="ECO:0000313" key="1">
    <source>
        <dbReference type="EMBL" id="CDW43541.1"/>
    </source>
</evidence>
<sequence>LLAWTNFLQILVYFSISPRHIDVFQFIKIEQDRLFLQQQIKPSRPGYLVGVNKKLSEKEERSRLRIVEDQKR</sequence>
<organism evidence="1">
    <name type="scientific">Lepeophtheirus salmonis</name>
    <name type="common">Salmon louse</name>
    <name type="synonym">Caligus salmonis</name>
    <dbReference type="NCBI Taxonomy" id="72036"/>
    <lineage>
        <taxon>Eukaryota</taxon>
        <taxon>Metazoa</taxon>
        <taxon>Ecdysozoa</taxon>
        <taxon>Arthropoda</taxon>
        <taxon>Crustacea</taxon>
        <taxon>Multicrustacea</taxon>
        <taxon>Hexanauplia</taxon>
        <taxon>Copepoda</taxon>
        <taxon>Siphonostomatoida</taxon>
        <taxon>Caligidae</taxon>
        <taxon>Lepeophtheirus</taxon>
    </lineage>
</organism>
<dbReference type="AlphaFoldDB" id="A0A0K2V0N0"/>
<feature type="non-terminal residue" evidence="1">
    <location>
        <position position="1"/>
    </location>
</feature>
<name>A0A0K2V0N0_LEPSM</name>
<dbReference type="EMBL" id="HACA01026180">
    <property type="protein sequence ID" value="CDW43541.1"/>
    <property type="molecule type" value="Transcribed_RNA"/>
</dbReference>
<proteinExistence type="predicted"/>
<accession>A0A0K2V0N0</accession>
<protein>
    <submittedName>
        <fullName evidence="1">Uncharacterized protein</fullName>
    </submittedName>
</protein>